<proteinExistence type="predicted"/>
<evidence type="ECO:0000313" key="1">
    <source>
        <dbReference type="EMBL" id="MDI5965820.1"/>
    </source>
</evidence>
<gene>
    <name evidence="1" type="ORF">POF43_024340</name>
</gene>
<dbReference type="Proteomes" id="UP001156398">
    <property type="component" value="Unassembled WGS sequence"/>
</dbReference>
<name>A0ABT6W4Y6_9ACTN</name>
<comment type="caution">
    <text evidence="1">The sequence shown here is derived from an EMBL/GenBank/DDBJ whole genome shotgun (WGS) entry which is preliminary data.</text>
</comment>
<organism evidence="1 2">
    <name type="scientific">Streptantibioticus silvisoli</name>
    <dbReference type="NCBI Taxonomy" id="2705255"/>
    <lineage>
        <taxon>Bacteria</taxon>
        <taxon>Bacillati</taxon>
        <taxon>Actinomycetota</taxon>
        <taxon>Actinomycetes</taxon>
        <taxon>Kitasatosporales</taxon>
        <taxon>Streptomycetaceae</taxon>
        <taxon>Streptantibioticus</taxon>
    </lineage>
</organism>
<keyword evidence="2" id="KW-1185">Reference proteome</keyword>
<dbReference type="EMBL" id="JAAGKO020000040">
    <property type="protein sequence ID" value="MDI5965820.1"/>
    <property type="molecule type" value="Genomic_DNA"/>
</dbReference>
<evidence type="ECO:0008006" key="3">
    <source>
        <dbReference type="Google" id="ProtNLM"/>
    </source>
</evidence>
<protein>
    <recommendedName>
        <fullName evidence="3">DUF222 domain-containing protein</fullName>
    </recommendedName>
</protein>
<dbReference type="RefSeq" id="WP_271322982.1">
    <property type="nucleotide sequence ID" value="NZ_JAAGKO020000040.1"/>
</dbReference>
<accession>A0ABT6W4Y6</accession>
<reference evidence="1 2" key="1">
    <citation type="submission" date="2023-05" db="EMBL/GenBank/DDBJ databases">
        <title>Streptantibioticus silvisoli sp. nov., acidotolerant actinomycetes 1 from pine litter.</title>
        <authorList>
            <person name="Swiecimska M."/>
            <person name="Golinska P."/>
            <person name="Sangal V."/>
            <person name="Wachnowicz B."/>
            <person name="Goodfellow M."/>
        </authorList>
    </citation>
    <scope>NUCLEOTIDE SEQUENCE [LARGE SCALE GENOMIC DNA]</scope>
    <source>
        <strain evidence="1 2">SL54</strain>
    </source>
</reference>
<sequence length="173" mass="18324">MNHADGPAEVPVALSPVGDVLERLRAARFDRQSRDGRLGTDAQVLHRVADLMEDDDLRSSWARSYRRGRRRRPGGPVGITTGVMAHFIWKTCTAVACDGEPFAARWGRVCAEGGVAAASAWGDGVSADSRRLTALVLGVGGAVTPADVRALAEAAARRPPHGQDALFVGGESR</sequence>
<evidence type="ECO:0000313" key="2">
    <source>
        <dbReference type="Proteomes" id="UP001156398"/>
    </source>
</evidence>